<organism evidence="1 2">
    <name type="scientific">Fimbriiglobus ruber</name>
    <dbReference type="NCBI Taxonomy" id="1908690"/>
    <lineage>
        <taxon>Bacteria</taxon>
        <taxon>Pseudomonadati</taxon>
        <taxon>Planctomycetota</taxon>
        <taxon>Planctomycetia</taxon>
        <taxon>Gemmatales</taxon>
        <taxon>Gemmataceae</taxon>
        <taxon>Fimbriiglobus</taxon>
    </lineage>
</organism>
<protein>
    <recommendedName>
        <fullName evidence="3">Helix-turn-helix domain-containing protein</fullName>
    </recommendedName>
</protein>
<evidence type="ECO:0000313" key="2">
    <source>
        <dbReference type="Proteomes" id="UP000214646"/>
    </source>
</evidence>
<keyword evidence="2" id="KW-1185">Reference proteome</keyword>
<name>A0A225DXI1_9BACT</name>
<dbReference type="EMBL" id="NIDE01000005">
    <property type="protein sequence ID" value="OWK42426.1"/>
    <property type="molecule type" value="Genomic_DNA"/>
</dbReference>
<comment type="caution">
    <text evidence="1">The sequence shown here is derived from an EMBL/GenBank/DDBJ whole genome shotgun (WGS) entry which is preliminary data.</text>
</comment>
<sequence>MADRRAEIEEGSWGARDRIYAEEIEKRFLPIGKAAELLGCHESTARNVLREQDARFIKKGLAYLYYRPDVDKAKTLRAEKLGKKTKPAEAA</sequence>
<evidence type="ECO:0008006" key="3">
    <source>
        <dbReference type="Google" id="ProtNLM"/>
    </source>
</evidence>
<dbReference type="AlphaFoldDB" id="A0A225DXI1"/>
<dbReference type="Proteomes" id="UP000214646">
    <property type="component" value="Unassembled WGS sequence"/>
</dbReference>
<evidence type="ECO:0000313" key="1">
    <source>
        <dbReference type="EMBL" id="OWK42426.1"/>
    </source>
</evidence>
<accession>A0A225DXI1</accession>
<proteinExistence type="predicted"/>
<gene>
    <name evidence="1" type="ORF">FRUB_04504</name>
</gene>
<reference evidence="2" key="1">
    <citation type="submission" date="2017-06" db="EMBL/GenBank/DDBJ databases">
        <title>Genome analysis of Fimbriiglobus ruber SP5, the first member of the order Planctomycetales with confirmed chitinolytic capability.</title>
        <authorList>
            <person name="Ravin N.V."/>
            <person name="Rakitin A.L."/>
            <person name="Ivanova A.A."/>
            <person name="Beletsky A.V."/>
            <person name="Kulichevskaya I.S."/>
            <person name="Mardanov A.V."/>
            <person name="Dedysh S.N."/>
        </authorList>
    </citation>
    <scope>NUCLEOTIDE SEQUENCE [LARGE SCALE GENOMIC DNA]</scope>
    <source>
        <strain evidence="2">SP5</strain>
    </source>
</reference>